<keyword evidence="3" id="KW-1185">Reference proteome</keyword>
<protein>
    <submittedName>
        <fullName evidence="2 4">Uncharacterized protein</fullName>
    </submittedName>
</protein>
<evidence type="ECO:0000256" key="1">
    <source>
        <dbReference type="SAM" id="MobiDB-lite"/>
    </source>
</evidence>
<name>A0A0R3PL31_ANGCS</name>
<accession>A0A0R3PL31</accession>
<feature type="region of interest" description="Disordered" evidence="1">
    <location>
        <begin position="105"/>
        <end position="127"/>
    </location>
</feature>
<dbReference type="EMBL" id="UYYA01003869">
    <property type="protein sequence ID" value="VDM56992.1"/>
    <property type="molecule type" value="Genomic_DNA"/>
</dbReference>
<dbReference type="WBParaSite" id="ACOC_0000540601-mRNA-1">
    <property type="protein sequence ID" value="ACOC_0000540601-mRNA-1"/>
    <property type="gene ID" value="ACOC_0000540601"/>
</dbReference>
<gene>
    <name evidence="2" type="ORF">ACOC_LOCUS5407</name>
</gene>
<evidence type="ECO:0000313" key="4">
    <source>
        <dbReference type="WBParaSite" id="ACOC_0000540601-mRNA-1"/>
    </source>
</evidence>
<evidence type="ECO:0000313" key="3">
    <source>
        <dbReference type="Proteomes" id="UP000267027"/>
    </source>
</evidence>
<proteinExistence type="predicted"/>
<dbReference type="Proteomes" id="UP000267027">
    <property type="component" value="Unassembled WGS sequence"/>
</dbReference>
<dbReference type="AlphaFoldDB" id="A0A0R3PL31"/>
<sequence length="127" mass="13829">MYVEVKRLIFHGNEHRSFARSLARSQCTTPPTEPGSSTAFTLVDGFASRLVSTEGSGVYGEGIAYSDMKHLILTMLDETGTQERHELGAKLPSKSQLALMAFEKERDLDGASNETRASSPPPPPPPH</sequence>
<reference evidence="2 3" key="2">
    <citation type="submission" date="2018-11" db="EMBL/GenBank/DDBJ databases">
        <authorList>
            <consortium name="Pathogen Informatics"/>
        </authorList>
    </citation>
    <scope>NUCLEOTIDE SEQUENCE [LARGE SCALE GENOMIC DNA]</scope>
    <source>
        <strain evidence="2 3">Costa Rica</strain>
    </source>
</reference>
<evidence type="ECO:0000313" key="2">
    <source>
        <dbReference type="EMBL" id="VDM56992.1"/>
    </source>
</evidence>
<organism evidence="4">
    <name type="scientific">Angiostrongylus costaricensis</name>
    <name type="common">Nematode worm</name>
    <dbReference type="NCBI Taxonomy" id="334426"/>
    <lineage>
        <taxon>Eukaryota</taxon>
        <taxon>Metazoa</taxon>
        <taxon>Ecdysozoa</taxon>
        <taxon>Nematoda</taxon>
        <taxon>Chromadorea</taxon>
        <taxon>Rhabditida</taxon>
        <taxon>Rhabditina</taxon>
        <taxon>Rhabditomorpha</taxon>
        <taxon>Strongyloidea</taxon>
        <taxon>Metastrongylidae</taxon>
        <taxon>Angiostrongylus</taxon>
    </lineage>
</organism>
<reference evidence="4" key="1">
    <citation type="submission" date="2017-02" db="UniProtKB">
        <authorList>
            <consortium name="WormBaseParasite"/>
        </authorList>
    </citation>
    <scope>IDENTIFICATION</scope>
</reference>